<name>A0ABT1QS72_9GAMM</name>
<evidence type="ECO:0000313" key="2">
    <source>
        <dbReference type="Proteomes" id="UP001165498"/>
    </source>
</evidence>
<dbReference type="EMBL" id="JANFQO010000008">
    <property type="protein sequence ID" value="MCQ4165111.1"/>
    <property type="molecule type" value="Genomic_DNA"/>
</dbReference>
<dbReference type="Proteomes" id="UP001165498">
    <property type="component" value="Unassembled WGS sequence"/>
</dbReference>
<reference evidence="1" key="1">
    <citation type="submission" date="2022-07" db="EMBL/GenBank/DDBJ databases">
        <title>Tahibacter sp., a new gammaproteobacterium isolated from the silt sample collected at pig farm.</title>
        <authorList>
            <person name="Chen H."/>
        </authorList>
    </citation>
    <scope>NUCLEOTIDE SEQUENCE</scope>
    <source>
        <strain evidence="1">P2K</strain>
    </source>
</reference>
<organism evidence="1 2">
    <name type="scientific">Tahibacter harae</name>
    <dbReference type="NCBI Taxonomy" id="2963937"/>
    <lineage>
        <taxon>Bacteria</taxon>
        <taxon>Pseudomonadati</taxon>
        <taxon>Pseudomonadota</taxon>
        <taxon>Gammaproteobacteria</taxon>
        <taxon>Lysobacterales</taxon>
        <taxon>Rhodanobacteraceae</taxon>
        <taxon>Tahibacter</taxon>
    </lineage>
</organism>
<proteinExistence type="predicted"/>
<dbReference type="RefSeq" id="WP_255914175.1">
    <property type="nucleotide sequence ID" value="NZ_JANFQO010000008.1"/>
</dbReference>
<comment type="caution">
    <text evidence="1">The sequence shown here is derived from an EMBL/GenBank/DDBJ whole genome shotgun (WGS) entry which is preliminary data.</text>
</comment>
<sequence length="66" mass="6839">MRASPRTIRATIIGHAVGVEVLLVRASDAASAAERGQCLQRAERRAESALSWARLLSAPVGQGGAA</sequence>
<accession>A0ABT1QS72</accession>
<protein>
    <submittedName>
        <fullName evidence="1">Uncharacterized protein</fullName>
    </submittedName>
</protein>
<gene>
    <name evidence="1" type="ORF">NM961_10360</name>
</gene>
<keyword evidence="2" id="KW-1185">Reference proteome</keyword>
<evidence type="ECO:0000313" key="1">
    <source>
        <dbReference type="EMBL" id="MCQ4165111.1"/>
    </source>
</evidence>